<reference evidence="2 3" key="1">
    <citation type="submission" date="2021-06" db="EMBL/GenBank/DDBJ databases">
        <title>Caerostris extrusa draft genome.</title>
        <authorList>
            <person name="Kono N."/>
            <person name="Arakawa K."/>
        </authorList>
    </citation>
    <scope>NUCLEOTIDE SEQUENCE [LARGE SCALE GENOMIC DNA]</scope>
</reference>
<evidence type="ECO:0000256" key="1">
    <source>
        <dbReference type="SAM" id="MobiDB-lite"/>
    </source>
</evidence>
<dbReference type="EMBL" id="BPLR01006888">
    <property type="protein sequence ID" value="GIY13073.1"/>
    <property type="molecule type" value="Genomic_DNA"/>
</dbReference>
<protein>
    <submittedName>
        <fullName evidence="2">Uncharacterized protein</fullName>
    </submittedName>
</protein>
<feature type="region of interest" description="Disordered" evidence="1">
    <location>
        <begin position="27"/>
        <end position="49"/>
    </location>
</feature>
<evidence type="ECO:0000313" key="2">
    <source>
        <dbReference type="EMBL" id="GIY13073.1"/>
    </source>
</evidence>
<proteinExistence type="predicted"/>
<sequence length="80" mass="9386">MFRDTPLNRSARRELWKYHMGLERALRRREHRPVARNGAQLSPAVAQRPRRFGSPAELIPSNIVFLEQGHKRHAMSFTSH</sequence>
<keyword evidence="3" id="KW-1185">Reference proteome</keyword>
<name>A0AAV4QSP1_CAEEX</name>
<accession>A0AAV4QSP1</accession>
<comment type="caution">
    <text evidence="2">The sequence shown here is derived from an EMBL/GenBank/DDBJ whole genome shotgun (WGS) entry which is preliminary data.</text>
</comment>
<gene>
    <name evidence="2" type="ORF">CEXT_686721</name>
</gene>
<dbReference type="AlphaFoldDB" id="A0AAV4QSP1"/>
<organism evidence="2 3">
    <name type="scientific">Caerostris extrusa</name>
    <name type="common">Bark spider</name>
    <name type="synonym">Caerostris bankana</name>
    <dbReference type="NCBI Taxonomy" id="172846"/>
    <lineage>
        <taxon>Eukaryota</taxon>
        <taxon>Metazoa</taxon>
        <taxon>Ecdysozoa</taxon>
        <taxon>Arthropoda</taxon>
        <taxon>Chelicerata</taxon>
        <taxon>Arachnida</taxon>
        <taxon>Araneae</taxon>
        <taxon>Araneomorphae</taxon>
        <taxon>Entelegynae</taxon>
        <taxon>Araneoidea</taxon>
        <taxon>Araneidae</taxon>
        <taxon>Caerostris</taxon>
    </lineage>
</organism>
<evidence type="ECO:0000313" key="3">
    <source>
        <dbReference type="Proteomes" id="UP001054945"/>
    </source>
</evidence>
<dbReference type="Proteomes" id="UP001054945">
    <property type="component" value="Unassembled WGS sequence"/>
</dbReference>